<dbReference type="EMBL" id="JABFUD020000019">
    <property type="protein sequence ID" value="KAI5064986.1"/>
    <property type="molecule type" value="Genomic_DNA"/>
</dbReference>
<reference evidence="2" key="1">
    <citation type="submission" date="2021-01" db="EMBL/GenBank/DDBJ databases">
        <title>Adiantum capillus-veneris genome.</title>
        <authorList>
            <person name="Fang Y."/>
            <person name="Liao Q."/>
        </authorList>
    </citation>
    <scope>NUCLEOTIDE SEQUENCE</scope>
    <source>
        <strain evidence="2">H3</strain>
        <tissue evidence="2">Leaf</tissue>
    </source>
</reference>
<feature type="compositionally biased region" description="Basic residues" evidence="1">
    <location>
        <begin position="1032"/>
        <end position="1041"/>
    </location>
</feature>
<dbReference type="AlphaFoldDB" id="A0A9D4UBJ3"/>
<name>A0A9D4UBJ3_ADICA</name>
<accession>A0A9D4UBJ3</accession>
<evidence type="ECO:0000256" key="1">
    <source>
        <dbReference type="SAM" id="MobiDB-lite"/>
    </source>
</evidence>
<dbReference type="OrthoDB" id="1983356at2759"/>
<feature type="region of interest" description="Disordered" evidence="1">
    <location>
        <begin position="987"/>
        <end position="1044"/>
    </location>
</feature>
<dbReference type="Proteomes" id="UP000886520">
    <property type="component" value="Chromosome 19"/>
</dbReference>
<sequence>MLSFDYIPIGPQLQLLTKSSTYCHELLNLWRHKHRWDNASALNNEQRIIDFWDGTKFQEVKDFWNPSTSYELPVVCSNSACKKCYTTFPVFKRHPTLQTGWDAANEVYNFICIECFQDIKCRKKIEVGDPRNIAILLHWDGFQTSKTTQKSCGVVEISLLNVGCSSSIDVLPVLFIPQNCKKIIKSSGDVFGTFLTPLVDELESLFLDGIDVLYEYPLDRIFDNPQGFSKSCKIRALLMMVTGDHPAQCKIGLLKNGGQEFCRRDKAQATLVRDATRPDGRYVYDGNRYQARYPPPQRTFEEMKSALEEAKRCCTQAEKEAAWKLAGLSGKSILWRLSDLYGFDISLDCVYDVMHTLALNVFKCRDHGWSMEDIRVMKILLQSWRVRREEAFGANSSPLEHIAGNGELLDDIIRHGLHDRYWCYIFERLVKIYSTIKTNNLSDEASFVQFYLRKFFTKVFQSVRSDNDGLLPDQRFLRDLHSSTSGLSNVPCNEGQLHECSAHHMDGLLVVSSVAKARSLWNALLKYGHSAPCIDCLLLKGICISRKRCIYREPSTEESIFLKRFWNMKESFPIADLKIYEKVMYRGQIYKVGSHVVVRAEDTNSMSDKRGHWKACITSLFSMQFNGKSMLFFGGRYYRQCIVGDDDSERLLIDAITGMSVLEKTPMPFTWDCIQPIYSLLHKFIPMSLPKSQKLIAYEVKDLKHRDRLLMEGQCGNVPLWASMSCPQSLLQQLLGGSSEEAIKTLNVWRANYSGNKRVTSDPSSIAAISDLPRYDPVVYDQIFRPPPPKLREKNKLYGRDFLLKQHPEQYRVLYVNYGEVRKWFAKGEAIGDLRNNNERKNVVLRIIKENIATLKAITIDGVAYPWKEEDLYTWCIKSLAAKRKWSKKKTSQETLCSTNSMVLCMDDDNITTEHKDEKDDQEGELHATIESSHVDEQVTKFVVDDKADDISNRKDEDVYIPDMSWMEEDDPKSAYEEYQHFIRDESSKVSLQGKETHIDHEGGGNGDNVTKKDKSLSESCAADDMDASSRKSNRKRKVTSKLKDLLEEKDKASKAVKHKKKESLREDGGEKSLMEIKARTLSTRDKEVILMKWLHTQKVEEIYQLIKPTYCALKKTHSFFGRKVNDTTSSTMCEDLVAWLLVEGVVHIDFSKLGVLTLKDVHLCNDD</sequence>
<evidence type="ECO:0000313" key="2">
    <source>
        <dbReference type="EMBL" id="KAI5064986.1"/>
    </source>
</evidence>
<comment type="caution">
    <text evidence="2">The sequence shown here is derived from an EMBL/GenBank/DDBJ whole genome shotgun (WGS) entry which is preliminary data.</text>
</comment>
<protein>
    <submittedName>
        <fullName evidence="2">Uncharacterized protein</fullName>
    </submittedName>
</protein>
<keyword evidence="3" id="KW-1185">Reference proteome</keyword>
<organism evidence="2 3">
    <name type="scientific">Adiantum capillus-veneris</name>
    <name type="common">Maidenhair fern</name>
    <dbReference type="NCBI Taxonomy" id="13818"/>
    <lineage>
        <taxon>Eukaryota</taxon>
        <taxon>Viridiplantae</taxon>
        <taxon>Streptophyta</taxon>
        <taxon>Embryophyta</taxon>
        <taxon>Tracheophyta</taxon>
        <taxon>Polypodiopsida</taxon>
        <taxon>Polypodiidae</taxon>
        <taxon>Polypodiales</taxon>
        <taxon>Pteridineae</taxon>
        <taxon>Pteridaceae</taxon>
        <taxon>Vittarioideae</taxon>
        <taxon>Adiantum</taxon>
    </lineage>
</organism>
<gene>
    <name evidence="2" type="ORF">GOP47_0019681</name>
</gene>
<proteinExistence type="predicted"/>
<evidence type="ECO:0000313" key="3">
    <source>
        <dbReference type="Proteomes" id="UP000886520"/>
    </source>
</evidence>